<dbReference type="OrthoDB" id="421154at2759"/>
<evidence type="ECO:0000256" key="8">
    <source>
        <dbReference type="PIRNR" id="PIRNR008835"/>
    </source>
</evidence>
<organism evidence="10 13">
    <name type="scientific">Adineta steineri</name>
    <dbReference type="NCBI Taxonomy" id="433720"/>
    <lineage>
        <taxon>Eukaryota</taxon>
        <taxon>Metazoa</taxon>
        <taxon>Spiralia</taxon>
        <taxon>Gnathifera</taxon>
        <taxon>Rotifera</taxon>
        <taxon>Eurotatoria</taxon>
        <taxon>Bdelloidea</taxon>
        <taxon>Adinetida</taxon>
        <taxon>Adinetidae</taxon>
        <taxon>Adineta</taxon>
    </lineage>
</organism>
<dbReference type="SUPFAM" id="SSF48452">
    <property type="entry name" value="TPR-like"/>
    <property type="match status" value="1"/>
</dbReference>
<dbReference type="CDD" id="cd12212">
    <property type="entry name" value="Fis1"/>
    <property type="match status" value="1"/>
</dbReference>
<dbReference type="Proteomes" id="UP000663877">
    <property type="component" value="Unassembled WGS sequence"/>
</dbReference>
<dbReference type="GO" id="GO:0043653">
    <property type="term" value="P:mitochondrial fragmentation involved in apoptotic process"/>
    <property type="evidence" value="ECO:0007669"/>
    <property type="project" value="TreeGrafter"/>
</dbReference>
<evidence type="ECO:0000256" key="1">
    <source>
        <dbReference type="ARBA" id="ARBA00004572"/>
    </source>
</evidence>
<evidence type="ECO:0000313" key="10">
    <source>
        <dbReference type="EMBL" id="CAF0913033.1"/>
    </source>
</evidence>
<sequence length="163" mass="18064">MEESQQILDETVLPEEIQRYRVVYEKAKEANQITDENKFSFAYCLVRSKAKADVRHGLTLLRELYDSTKSDDAKRDYIYYLALGNARLNEYETALNFLDAILHLQPGNHQAKNLKEEVTRRMTREGYVGMGIAVGAGALLVGGGGGLLLVGGLTAAALALLKK</sequence>
<accession>A0A814AGT6</accession>
<dbReference type="InterPro" id="IPR028061">
    <property type="entry name" value="Fis1_TPR_C"/>
</dbReference>
<dbReference type="Proteomes" id="UP000663832">
    <property type="component" value="Unassembled WGS sequence"/>
</dbReference>
<dbReference type="GO" id="GO:0005741">
    <property type="term" value="C:mitochondrial outer membrane"/>
    <property type="evidence" value="ECO:0007669"/>
    <property type="project" value="UniProtKB-SubCell"/>
</dbReference>
<gene>
    <name evidence="10" type="ORF">BJG266_LOCUS11108</name>
    <name evidence="11" type="ORF">QVE165_LOCUS42208</name>
</gene>
<dbReference type="GO" id="GO:0000266">
    <property type="term" value="P:mitochondrial fission"/>
    <property type="evidence" value="ECO:0007669"/>
    <property type="project" value="UniProtKB-UniRule"/>
</dbReference>
<dbReference type="InterPro" id="IPR028058">
    <property type="entry name" value="Fis1_TPR_N"/>
</dbReference>
<dbReference type="InterPro" id="IPR016543">
    <property type="entry name" value="Fis1"/>
</dbReference>
<dbReference type="InterPro" id="IPR011990">
    <property type="entry name" value="TPR-like_helical_dom_sf"/>
</dbReference>
<keyword evidence="6 8" id="KW-0496">Mitochondrion</keyword>
<dbReference type="GO" id="GO:0016559">
    <property type="term" value="P:peroxisome fission"/>
    <property type="evidence" value="ECO:0007669"/>
    <property type="project" value="TreeGrafter"/>
</dbReference>
<comment type="subcellular location">
    <subcellularLocation>
        <location evidence="1">Mitochondrion outer membrane</location>
        <topology evidence="1">Single-pass membrane protein</topology>
    </subcellularLocation>
</comment>
<proteinExistence type="inferred from homology"/>
<comment type="function">
    <text evidence="8">Involved in the fragmentation of the mitochondrial network and its perinuclear clustering.</text>
</comment>
<reference evidence="10" key="1">
    <citation type="submission" date="2021-02" db="EMBL/GenBank/DDBJ databases">
        <authorList>
            <person name="Nowell W R."/>
        </authorList>
    </citation>
    <scope>NUCLEOTIDE SEQUENCE</scope>
</reference>
<keyword evidence="3 9" id="KW-0812">Transmembrane</keyword>
<evidence type="ECO:0000256" key="7">
    <source>
        <dbReference type="ARBA" id="ARBA00023136"/>
    </source>
</evidence>
<evidence type="ECO:0000256" key="3">
    <source>
        <dbReference type="ARBA" id="ARBA00022692"/>
    </source>
</evidence>
<dbReference type="AlphaFoldDB" id="A0A814AGT6"/>
<dbReference type="PANTHER" id="PTHR13247">
    <property type="entry name" value="TETRATRICOPEPTIDE REPEAT PROTEIN 11 TPR REPEAT PROTEIN 11"/>
    <property type="match status" value="1"/>
</dbReference>
<dbReference type="EMBL" id="CAJNOI010000040">
    <property type="protein sequence ID" value="CAF0913033.1"/>
    <property type="molecule type" value="Genomic_DNA"/>
</dbReference>
<evidence type="ECO:0000313" key="13">
    <source>
        <dbReference type="Proteomes" id="UP000663877"/>
    </source>
</evidence>
<evidence type="ECO:0000256" key="9">
    <source>
        <dbReference type="SAM" id="Phobius"/>
    </source>
</evidence>
<dbReference type="Pfam" id="PF14853">
    <property type="entry name" value="Fis1_TPR_C"/>
    <property type="match status" value="1"/>
</dbReference>
<protein>
    <recommendedName>
        <fullName evidence="8">Mitochondrial fission 1 protein</fullName>
    </recommendedName>
</protein>
<evidence type="ECO:0000256" key="4">
    <source>
        <dbReference type="ARBA" id="ARBA00022787"/>
    </source>
</evidence>
<evidence type="ECO:0000256" key="5">
    <source>
        <dbReference type="ARBA" id="ARBA00022989"/>
    </source>
</evidence>
<comment type="similarity">
    <text evidence="2 8">Belongs to the FIS1 family.</text>
</comment>
<dbReference type="PIRSF" id="PIRSF008835">
    <property type="entry name" value="TPR_repeat_11_Fis1"/>
    <property type="match status" value="1"/>
</dbReference>
<dbReference type="PANTHER" id="PTHR13247:SF0">
    <property type="entry name" value="MITOCHONDRIAL FISSION 1 PROTEIN"/>
    <property type="match status" value="1"/>
</dbReference>
<keyword evidence="4 8" id="KW-1000">Mitochondrion outer membrane</keyword>
<comment type="domain">
    <text evidence="8">The C-terminus is required for mitochondrial localization, while the N-terminus is necessary for mitochondrial fission.</text>
</comment>
<name>A0A814AGT6_9BILA</name>
<dbReference type="Gene3D" id="1.25.40.10">
    <property type="entry name" value="Tetratricopeptide repeat domain"/>
    <property type="match status" value="1"/>
</dbReference>
<dbReference type="Pfam" id="PF14852">
    <property type="entry name" value="Fis1_TPR_N"/>
    <property type="match status" value="1"/>
</dbReference>
<keyword evidence="7 8" id="KW-0472">Membrane</keyword>
<evidence type="ECO:0000256" key="6">
    <source>
        <dbReference type="ARBA" id="ARBA00023128"/>
    </source>
</evidence>
<evidence type="ECO:0000313" key="11">
    <source>
        <dbReference type="EMBL" id="CAF1480566.1"/>
    </source>
</evidence>
<comment type="caution">
    <text evidence="10">The sequence shown here is derived from an EMBL/GenBank/DDBJ whole genome shotgun (WGS) entry which is preliminary data.</text>
</comment>
<keyword evidence="12" id="KW-1185">Reference proteome</keyword>
<feature type="transmembrane region" description="Helical" evidence="9">
    <location>
        <begin position="127"/>
        <end position="160"/>
    </location>
</feature>
<dbReference type="EMBL" id="CAJNOM010000516">
    <property type="protein sequence ID" value="CAF1480566.1"/>
    <property type="molecule type" value="Genomic_DNA"/>
</dbReference>
<dbReference type="GO" id="GO:0005778">
    <property type="term" value="C:peroxisomal membrane"/>
    <property type="evidence" value="ECO:0007669"/>
    <property type="project" value="TreeGrafter"/>
</dbReference>
<evidence type="ECO:0000313" key="12">
    <source>
        <dbReference type="Proteomes" id="UP000663832"/>
    </source>
</evidence>
<evidence type="ECO:0000256" key="2">
    <source>
        <dbReference type="ARBA" id="ARBA00008937"/>
    </source>
</evidence>
<keyword evidence="5 9" id="KW-1133">Transmembrane helix</keyword>
<dbReference type="GO" id="GO:0000422">
    <property type="term" value="P:autophagy of mitochondrion"/>
    <property type="evidence" value="ECO:0007669"/>
    <property type="project" value="TreeGrafter"/>
</dbReference>
<dbReference type="InterPro" id="IPR033745">
    <property type="entry name" value="Fis1_cytosol"/>
</dbReference>